<reference evidence="8" key="1">
    <citation type="submission" date="2016-04" db="EMBL/GenBank/DDBJ databases">
        <title>The genome sequence project of a novel Fervidobacterium isolate from a hot spring in Thailand.</title>
        <authorList>
            <person name="Gonzalez J.M."/>
            <person name="Cuecas A."/>
            <person name="Kanoksilapatham W."/>
        </authorList>
    </citation>
    <scope>NUCLEOTIDE SEQUENCE [LARGE SCALE GENOMIC DNA]</scope>
    <source>
        <strain evidence="8">FC2004</strain>
    </source>
</reference>
<dbReference type="STRING" id="1008305.A4H02_01800"/>
<dbReference type="PANTHER" id="PTHR34185">
    <property type="entry name" value="DIADENYLATE CYCLASE"/>
    <property type="match status" value="1"/>
</dbReference>
<feature type="domain" description="DAC" evidence="6">
    <location>
        <begin position="6"/>
        <end position="147"/>
    </location>
</feature>
<dbReference type="SUPFAM" id="SSF47781">
    <property type="entry name" value="RuvA domain 2-like"/>
    <property type="match status" value="1"/>
</dbReference>
<name>A0A1E3G4D0_9BACT</name>
<evidence type="ECO:0000313" key="8">
    <source>
        <dbReference type="Proteomes" id="UP000094570"/>
    </source>
</evidence>
<dbReference type="RefSeq" id="WP_069292457.1">
    <property type="nucleotide sequence ID" value="NZ_CP140110.1"/>
</dbReference>
<evidence type="ECO:0000256" key="5">
    <source>
        <dbReference type="ARBA" id="ARBA00022840"/>
    </source>
</evidence>
<dbReference type="EMBL" id="LWAF01000002">
    <property type="protein sequence ID" value="ODN31032.1"/>
    <property type="molecule type" value="Genomic_DNA"/>
</dbReference>
<keyword evidence="4" id="KW-0547">Nucleotide-binding</keyword>
<dbReference type="Gene3D" id="3.40.1700.10">
    <property type="entry name" value="DNA integrity scanning protein, DisA, N-terminal domain"/>
    <property type="match status" value="1"/>
</dbReference>
<evidence type="ECO:0000256" key="2">
    <source>
        <dbReference type="ARBA" id="ARBA00022679"/>
    </source>
</evidence>
<dbReference type="GO" id="GO:0005524">
    <property type="term" value="F:ATP binding"/>
    <property type="evidence" value="ECO:0007669"/>
    <property type="project" value="UniProtKB-KW"/>
</dbReference>
<evidence type="ECO:0000256" key="4">
    <source>
        <dbReference type="ARBA" id="ARBA00022741"/>
    </source>
</evidence>
<evidence type="ECO:0000259" key="6">
    <source>
        <dbReference type="PROSITE" id="PS51794"/>
    </source>
</evidence>
<dbReference type="Pfam" id="PF02457">
    <property type="entry name" value="DAC"/>
    <property type="match status" value="1"/>
</dbReference>
<dbReference type="OrthoDB" id="41841at2"/>
<protein>
    <submittedName>
        <fullName evidence="7">DNA integrity scanning protein DisA</fullName>
    </submittedName>
</protein>
<accession>A0A1E3G4D0</accession>
<dbReference type="InterPro" id="IPR050338">
    <property type="entry name" value="DisA"/>
</dbReference>
<comment type="caution">
    <text evidence="7">The sequence shown here is derived from an EMBL/GenBank/DDBJ whole genome shotgun (WGS) entry which is preliminary data.</text>
</comment>
<evidence type="ECO:0000256" key="1">
    <source>
        <dbReference type="ARBA" id="ARBA00000877"/>
    </source>
</evidence>
<keyword evidence="8" id="KW-1185">Reference proteome</keyword>
<dbReference type="InterPro" id="IPR010994">
    <property type="entry name" value="RuvA_2-like"/>
</dbReference>
<dbReference type="SUPFAM" id="SSF143597">
    <property type="entry name" value="YojJ-like"/>
    <property type="match status" value="1"/>
</dbReference>
<comment type="catalytic activity">
    <reaction evidence="1">
        <text>2 ATP = 3',3'-c-di-AMP + 2 diphosphate</text>
        <dbReference type="Rhea" id="RHEA:35655"/>
        <dbReference type="ChEBI" id="CHEBI:30616"/>
        <dbReference type="ChEBI" id="CHEBI:33019"/>
        <dbReference type="ChEBI" id="CHEBI:71500"/>
        <dbReference type="EC" id="2.7.7.85"/>
    </reaction>
</comment>
<dbReference type="Proteomes" id="UP000094570">
    <property type="component" value="Unassembled WGS sequence"/>
</dbReference>
<proteinExistence type="predicted"/>
<dbReference type="InterPro" id="IPR003390">
    <property type="entry name" value="DNA_integrity_scan_DisA_N"/>
</dbReference>
<dbReference type="PROSITE" id="PS51794">
    <property type="entry name" value="DAC"/>
    <property type="match status" value="1"/>
</dbReference>
<dbReference type="InterPro" id="IPR038331">
    <property type="entry name" value="DisA_sf"/>
</dbReference>
<gene>
    <name evidence="7" type="ORF">A4H02_01800</name>
</gene>
<dbReference type="GO" id="GO:0106408">
    <property type="term" value="F:diadenylate cyclase activity"/>
    <property type="evidence" value="ECO:0007669"/>
    <property type="project" value="UniProtKB-EC"/>
</dbReference>
<keyword evidence="3" id="KW-0548">Nucleotidyltransferase</keyword>
<dbReference type="AlphaFoldDB" id="A0A1E3G4D0"/>
<dbReference type="Gene3D" id="1.10.150.20">
    <property type="entry name" value="5' to 3' exonuclease, C-terminal subdomain"/>
    <property type="match status" value="1"/>
</dbReference>
<sequence length="354" mass="40792">MATQIPQEVIEKIKQVSPGTKLRKALDQVIEAQLGALIVFINEDELKAYPQVFQAGFKIDAPFTPERLYELSKMDGAIVVDEHVSRILAANVHLVPDPSIPTSETGTRHRTAERIAKQLKKMVIAISKRRNVVTLYYKDFKHVFEDMKFVLTKVSQTLNTLERFREIFDRDLELLNYKEIEGNVTLDFICGLLLRSAEIHNIASEIQLQIIELGIEGKLASLRLREVLRDLDELTLLLIMDYHKKDVTEEDARKLMEEMWDLEYKHLTFAKFLGYDVSSTHKASETFVVPRGYRLLRTAIHIPMNVSQKVIDSYRNLGNLIKTDVDHLQEIDGIGKKRARAILKTIRSIKRRRG</sequence>
<dbReference type="Pfam" id="PF10635">
    <property type="entry name" value="DisA-linker"/>
    <property type="match status" value="1"/>
</dbReference>
<dbReference type="InterPro" id="IPR018906">
    <property type="entry name" value="DNA_integrity_scan_DisA_link"/>
</dbReference>
<dbReference type="InterPro" id="IPR036888">
    <property type="entry name" value="DNA_integrity_DisA_N_sf"/>
</dbReference>
<keyword evidence="5" id="KW-0067">ATP-binding</keyword>
<organism evidence="7 8">
    <name type="scientific">Fervidobacterium thailandense</name>
    <dbReference type="NCBI Taxonomy" id="1008305"/>
    <lineage>
        <taxon>Bacteria</taxon>
        <taxon>Thermotogati</taxon>
        <taxon>Thermotogota</taxon>
        <taxon>Thermotogae</taxon>
        <taxon>Thermotogales</taxon>
        <taxon>Fervidobacteriaceae</taxon>
        <taxon>Fervidobacterium</taxon>
    </lineage>
</organism>
<dbReference type="GO" id="GO:0004016">
    <property type="term" value="F:adenylate cyclase activity"/>
    <property type="evidence" value="ECO:0007669"/>
    <property type="project" value="TreeGrafter"/>
</dbReference>
<dbReference type="NCBIfam" id="NF010009">
    <property type="entry name" value="PRK13482.1"/>
    <property type="match status" value="1"/>
</dbReference>
<evidence type="ECO:0000256" key="3">
    <source>
        <dbReference type="ARBA" id="ARBA00022695"/>
    </source>
</evidence>
<evidence type="ECO:0000313" key="7">
    <source>
        <dbReference type="EMBL" id="ODN31032.1"/>
    </source>
</evidence>
<dbReference type="Gene3D" id="1.20.1260.110">
    <property type="entry name" value="DNA integrity scanning linker region"/>
    <property type="match status" value="1"/>
</dbReference>
<dbReference type="PANTHER" id="PTHR34185:SF3">
    <property type="entry name" value="DNA INTEGRITY SCANNING PROTEIN DISA"/>
    <property type="match status" value="1"/>
</dbReference>
<keyword evidence="2" id="KW-0808">Transferase</keyword>